<evidence type="ECO:0000313" key="1">
    <source>
        <dbReference type="EMBL" id="EDP19234.1"/>
    </source>
</evidence>
<proteinExistence type="predicted"/>
<evidence type="ECO:0000313" key="2">
    <source>
        <dbReference type="Proteomes" id="UP000005396"/>
    </source>
</evidence>
<organism evidence="1 2">
    <name type="scientific">Enterocloster bolteae (strain ATCC BAA-613 / DSM 15670 / CCUG 46953 / JCM 12243 / WAL 16351)</name>
    <name type="common">Clostridium bolteae</name>
    <dbReference type="NCBI Taxonomy" id="411902"/>
    <lineage>
        <taxon>Bacteria</taxon>
        <taxon>Bacillati</taxon>
        <taxon>Bacillota</taxon>
        <taxon>Clostridia</taxon>
        <taxon>Lachnospirales</taxon>
        <taxon>Lachnospiraceae</taxon>
        <taxon>Enterocloster</taxon>
    </lineage>
</organism>
<gene>
    <name evidence="1" type="ORF">CLOBOL_00670</name>
</gene>
<name>A8RIE1_ENTBW</name>
<protein>
    <submittedName>
        <fullName evidence="1">Uncharacterized protein</fullName>
    </submittedName>
</protein>
<dbReference type="EMBL" id="ABCC02000009">
    <property type="protein sequence ID" value="EDP19234.1"/>
    <property type="molecule type" value="Genomic_DNA"/>
</dbReference>
<accession>A8RIE1</accession>
<dbReference type="Proteomes" id="UP000005396">
    <property type="component" value="Unassembled WGS sequence"/>
</dbReference>
<reference evidence="1 2" key="2">
    <citation type="submission" date="2007-09" db="EMBL/GenBank/DDBJ databases">
        <title>Draft genome sequence of Clostridium bolteae (ATCC BAA-613).</title>
        <authorList>
            <person name="Sudarsanam P."/>
            <person name="Ley R."/>
            <person name="Guruge J."/>
            <person name="Turnbaugh P.J."/>
            <person name="Mahowald M."/>
            <person name="Liep D."/>
            <person name="Gordon J."/>
        </authorList>
    </citation>
    <scope>NUCLEOTIDE SEQUENCE [LARGE SCALE GENOMIC DNA]</scope>
    <source>
        <strain evidence="2">ATCC BAA-613 / DSM 15670 / CCUG 46953 / JCM 12243 / WAL 16351</strain>
    </source>
</reference>
<dbReference type="PaxDb" id="411902-CLOBOL_00670"/>
<comment type="caution">
    <text evidence="1">The sequence shown here is derived from an EMBL/GenBank/DDBJ whole genome shotgun (WGS) entry which is preliminary data.</text>
</comment>
<sequence>MAAFDTEYFFVIRKIASAVWALFHNLSGYVFNLYPASPLFIYFYTKLSAGKCNVHCNSKSFI</sequence>
<reference evidence="1 2" key="1">
    <citation type="submission" date="2007-08" db="EMBL/GenBank/DDBJ databases">
        <authorList>
            <person name="Fulton L."/>
            <person name="Clifton S."/>
            <person name="Fulton B."/>
            <person name="Xu J."/>
            <person name="Minx P."/>
            <person name="Pepin K.H."/>
            <person name="Johnson M."/>
            <person name="Thiruvilangam P."/>
            <person name="Bhonagiri V."/>
            <person name="Nash W.E."/>
            <person name="Mardis E.R."/>
            <person name="Wilson R.K."/>
        </authorList>
    </citation>
    <scope>NUCLEOTIDE SEQUENCE [LARGE SCALE GENOMIC DNA]</scope>
    <source>
        <strain evidence="2">ATCC BAA-613 / DSM 15670 / CCUG 46953 / JCM 12243 / WAL 16351</strain>
    </source>
</reference>
<dbReference type="HOGENOM" id="CLU_2896046_0_0_9"/>
<dbReference type="AlphaFoldDB" id="A8RIE1"/>